<keyword evidence="2" id="KW-1185">Reference proteome</keyword>
<name>A0A7X2PE80_9SPIO</name>
<dbReference type="AlphaFoldDB" id="A0A7X2PE80"/>
<comment type="caution">
    <text evidence="1">The sequence shown here is derived from an EMBL/GenBank/DDBJ whole genome shotgun (WGS) entry which is preliminary data.</text>
</comment>
<dbReference type="Proteomes" id="UP000460549">
    <property type="component" value="Unassembled WGS sequence"/>
</dbReference>
<reference evidence="1 2" key="1">
    <citation type="submission" date="2019-08" db="EMBL/GenBank/DDBJ databases">
        <title>In-depth cultivation of the pig gut microbiome towards novel bacterial diversity and tailored functional studies.</title>
        <authorList>
            <person name="Wylensek D."/>
            <person name="Hitch T.C.A."/>
            <person name="Clavel T."/>
        </authorList>
    </citation>
    <scope>NUCLEOTIDE SEQUENCE [LARGE SCALE GENOMIC DNA]</scope>
    <source>
        <strain evidence="1 2">NM-380-WT-3C1</strain>
    </source>
</reference>
<organism evidence="1 2">
    <name type="scientific">Bullifex porci</name>
    <dbReference type="NCBI Taxonomy" id="2606638"/>
    <lineage>
        <taxon>Bacteria</taxon>
        <taxon>Pseudomonadati</taxon>
        <taxon>Spirochaetota</taxon>
        <taxon>Spirochaetia</taxon>
        <taxon>Spirochaetales</taxon>
        <taxon>Spirochaetaceae</taxon>
        <taxon>Bullifex</taxon>
    </lineage>
</organism>
<evidence type="ECO:0000313" key="1">
    <source>
        <dbReference type="EMBL" id="MSU07157.1"/>
    </source>
</evidence>
<accession>A0A7X2PE80</accession>
<dbReference type="EMBL" id="VUNN01000028">
    <property type="protein sequence ID" value="MSU07157.1"/>
    <property type="molecule type" value="Genomic_DNA"/>
</dbReference>
<proteinExistence type="predicted"/>
<protein>
    <submittedName>
        <fullName evidence="1">Uncharacterized protein</fullName>
    </submittedName>
</protein>
<dbReference type="RefSeq" id="WP_154426665.1">
    <property type="nucleotide sequence ID" value="NZ_JAQYGB010000062.1"/>
</dbReference>
<sequence length="78" mass="8956">MNYNIGELVYFIENNLSLRKATVIRVSGEFCTLKFLDSLGGITLRNSRLYRDLKDAEKVINRGKPVSRSYSISYDYLG</sequence>
<evidence type="ECO:0000313" key="2">
    <source>
        <dbReference type="Proteomes" id="UP000460549"/>
    </source>
</evidence>
<gene>
    <name evidence="1" type="ORF">FYJ80_10330</name>
</gene>